<gene>
    <name evidence="1" type="ORF">S01H1_45772</name>
</gene>
<sequence length="61" mass="7202">MIGIYQDSFKQFLEDNLGEVKETSKNFIVPCPWCELDEDKDHYHMYISTEAPIFHCFHASC</sequence>
<feature type="non-terminal residue" evidence="1">
    <location>
        <position position="61"/>
    </location>
</feature>
<dbReference type="GO" id="GO:0006260">
    <property type="term" value="P:DNA replication"/>
    <property type="evidence" value="ECO:0007669"/>
    <property type="project" value="InterPro"/>
</dbReference>
<name>X0UAN9_9ZZZZ</name>
<protein>
    <recommendedName>
        <fullName evidence="2">Zinc finger CHC2-type domain-containing protein</fullName>
    </recommendedName>
</protein>
<comment type="caution">
    <text evidence="1">The sequence shown here is derived from an EMBL/GenBank/DDBJ whole genome shotgun (WGS) entry which is preliminary data.</text>
</comment>
<proteinExistence type="predicted"/>
<accession>X0UAN9</accession>
<dbReference type="Gene3D" id="3.90.580.10">
    <property type="entry name" value="Zinc finger, CHC2-type domain"/>
    <property type="match status" value="1"/>
</dbReference>
<dbReference type="AlphaFoldDB" id="X0UAN9"/>
<evidence type="ECO:0000313" key="1">
    <source>
        <dbReference type="EMBL" id="GAG02610.1"/>
    </source>
</evidence>
<dbReference type="GO" id="GO:0003677">
    <property type="term" value="F:DNA binding"/>
    <property type="evidence" value="ECO:0007669"/>
    <property type="project" value="InterPro"/>
</dbReference>
<reference evidence="1" key="1">
    <citation type="journal article" date="2014" name="Front. Microbiol.">
        <title>High frequency of phylogenetically diverse reductive dehalogenase-homologous genes in deep subseafloor sedimentary metagenomes.</title>
        <authorList>
            <person name="Kawai M."/>
            <person name="Futagami T."/>
            <person name="Toyoda A."/>
            <person name="Takaki Y."/>
            <person name="Nishi S."/>
            <person name="Hori S."/>
            <person name="Arai W."/>
            <person name="Tsubouchi T."/>
            <person name="Morono Y."/>
            <person name="Uchiyama I."/>
            <person name="Ito T."/>
            <person name="Fujiyama A."/>
            <person name="Inagaki F."/>
            <person name="Takami H."/>
        </authorList>
    </citation>
    <scope>NUCLEOTIDE SEQUENCE</scope>
    <source>
        <strain evidence="1">Expedition CK06-06</strain>
    </source>
</reference>
<dbReference type="GO" id="GO:0008270">
    <property type="term" value="F:zinc ion binding"/>
    <property type="evidence" value="ECO:0007669"/>
    <property type="project" value="InterPro"/>
</dbReference>
<organism evidence="1">
    <name type="scientific">marine sediment metagenome</name>
    <dbReference type="NCBI Taxonomy" id="412755"/>
    <lineage>
        <taxon>unclassified sequences</taxon>
        <taxon>metagenomes</taxon>
        <taxon>ecological metagenomes</taxon>
    </lineage>
</organism>
<dbReference type="EMBL" id="BARS01029270">
    <property type="protein sequence ID" value="GAG02610.1"/>
    <property type="molecule type" value="Genomic_DNA"/>
</dbReference>
<evidence type="ECO:0008006" key="2">
    <source>
        <dbReference type="Google" id="ProtNLM"/>
    </source>
</evidence>
<dbReference type="InterPro" id="IPR036977">
    <property type="entry name" value="DNA_primase_Znf_CHC2"/>
</dbReference>